<evidence type="ECO:0000256" key="6">
    <source>
        <dbReference type="ARBA" id="ARBA00023136"/>
    </source>
</evidence>
<keyword evidence="5 7" id="KW-1133">Transmembrane helix</keyword>
<dbReference type="AlphaFoldDB" id="A0A972GTH5"/>
<name>A0A972GTH5_9BACL</name>
<dbReference type="Gene3D" id="1.10.3720.10">
    <property type="entry name" value="MetI-like"/>
    <property type="match status" value="1"/>
</dbReference>
<evidence type="ECO:0000313" key="10">
    <source>
        <dbReference type="Proteomes" id="UP000641588"/>
    </source>
</evidence>
<comment type="caution">
    <text evidence="9">The sequence shown here is derived from an EMBL/GenBank/DDBJ whole genome shotgun (WGS) entry which is preliminary data.</text>
</comment>
<evidence type="ECO:0000256" key="2">
    <source>
        <dbReference type="ARBA" id="ARBA00022448"/>
    </source>
</evidence>
<keyword evidence="10" id="KW-1185">Reference proteome</keyword>
<accession>A0A972GTH5</accession>
<dbReference type="InterPro" id="IPR000515">
    <property type="entry name" value="MetI-like"/>
</dbReference>
<feature type="transmembrane region" description="Helical" evidence="7">
    <location>
        <begin position="257"/>
        <end position="277"/>
    </location>
</feature>
<dbReference type="RefSeq" id="WP_171654824.1">
    <property type="nucleotide sequence ID" value="NZ_WHOD01000100.1"/>
</dbReference>
<dbReference type="PANTHER" id="PTHR43744:SF9">
    <property type="entry name" value="POLYGALACTURONAN_RHAMNOGALACTURONAN TRANSPORT SYSTEM PERMEASE PROTEIN YTCP"/>
    <property type="match status" value="1"/>
</dbReference>
<dbReference type="Proteomes" id="UP000641588">
    <property type="component" value="Unassembled WGS sequence"/>
</dbReference>
<protein>
    <submittedName>
        <fullName evidence="9">ABC transporter permease subunit</fullName>
    </submittedName>
</protein>
<organism evidence="9 10">
    <name type="scientific">Paenibacillus foliorum</name>
    <dbReference type="NCBI Taxonomy" id="2654974"/>
    <lineage>
        <taxon>Bacteria</taxon>
        <taxon>Bacillati</taxon>
        <taxon>Bacillota</taxon>
        <taxon>Bacilli</taxon>
        <taxon>Bacillales</taxon>
        <taxon>Paenibacillaceae</taxon>
        <taxon>Paenibacillus</taxon>
    </lineage>
</organism>
<evidence type="ECO:0000256" key="7">
    <source>
        <dbReference type="RuleBase" id="RU363032"/>
    </source>
</evidence>
<reference evidence="9" key="1">
    <citation type="submission" date="2019-10" db="EMBL/GenBank/DDBJ databases">
        <title>Description of Paenibacillus glebae sp. nov.</title>
        <authorList>
            <person name="Carlier A."/>
            <person name="Qi S."/>
        </authorList>
    </citation>
    <scope>NUCLEOTIDE SEQUENCE</scope>
    <source>
        <strain evidence="9">LMG 31456</strain>
    </source>
</reference>
<keyword evidence="2 7" id="KW-0813">Transport</keyword>
<keyword evidence="3" id="KW-1003">Cell membrane</keyword>
<feature type="transmembrane region" description="Helical" evidence="7">
    <location>
        <begin position="12"/>
        <end position="32"/>
    </location>
</feature>
<evidence type="ECO:0000256" key="4">
    <source>
        <dbReference type="ARBA" id="ARBA00022692"/>
    </source>
</evidence>
<proteinExistence type="inferred from homology"/>
<dbReference type="SUPFAM" id="SSF161098">
    <property type="entry name" value="MetI-like"/>
    <property type="match status" value="1"/>
</dbReference>
<dbReference type="Pfam" id="PF00528">
    <property type="entry name" value="BPD_transp_1"/>
    <property type="match status" value="1"/>
</dbReference>
<evidence type="ECO:0000256" key="1">
    <source>
        <dbReference type="ARBA" id="ARBA00004651"/>
    </source>
</evidence>
<feature type="transmembrane region" description="Helical" evidence="7">
    <location>
        <begin position="71"/>
        <end position="98"/>
    </location>
</feature>
<dbReference type="PROSITE" id="PS50928">
    <property type="entry name" value="ABC_TM1"/>
    <property type="match status" value="1"/>
</dbReference>
<dbReference type="GO" id="GO:0055085">
    <property type="term" value="P:transmembrane transport"/>
    <property type="evidence" value="ECO:0007669"/>
    <property type="project" value="InterPro"/>
</dbReference>
<feature type="domain" description="ABC transmembrane type-1" evidence="8">
    <location>
        <begin position="75"/>
        <end position="277"/>
    </location>
</feature>
<keyword evidence="4 7" id="KW-0812">Transmembrane</keyword>
<comment type="subcellular location">
    <subcellularLocation>
        <location evidence="1 7">Cell membrane</location>
        <topology evidence="1 7">Multi-pass membrane protein</topology>
    </subcellularLocation>
</comment>
<feature type="transmembrane region" description="Helical" evidence="7">
    <location>
        <begin position="183"/>
        <end position="205"/>
    </location>
</feature>
<evidence type="ECO:0000313" key="9">
    <source>
        <dbReference type="EMBL" id="NOU96589.1"/>
    </source>
</evidence>
<comment type="similarity">
    <text evidence="7">Belongs to the binding-protein-dependent transport system permease family.</text>
</comment>
<gene>
    <name evidence="9" type="ORF">GC093_25700</name>
</gene>
<dbReference type="PANTHER" id="PTHR43744">
    <property type="entry name" value="ABC TRANSPORTER PERMEASE PROTEIN MG189-RELATED-RELATED"/>
    <property type="match status" value="1"/>
</dbReference>
<dbReference type="EMBL" id="WHOD01000100">
    <property type="protein sequence ID" value="NOU96589.1"/>
    <property type="molecule type" value="Genomic_DNA"/>
</dbReference>
<evidence type="ECO:0000259" key="8">
    <source>
        <dbReference type="PROSITE" id="PS50928"/>
    </source>
</evidence>
<dbReference type="InterPro" id="IPR035906">
    <property type="entry name" value="MetI-like_sf"/>
</dbReference>
<feature type="transmembrane region" description="Helical" evidence="7">
    <location>
        <begin position="110"/>
        <end position="129"/>
    </location>
</feature>
<keyword evidence="6 7" id="KW-0472">Membrane</keyword>
<sequence length="292" mass="32675">MEIRNSFSRNVFNVCNVTLLTVLSLSMLLPFLHVIAKSFSSSNAIIKGDVIFWPVDITLNNYSYVFSDVSIWKAFGVSVFITTIGTLINLIATATFAYPLSRPEYMGRKYMLMMVLFTMIFSAPLIPTYLVIKSLHLVDTIWVMIVPGLISAFNFFVMRSFFADIPGALIDSARIDGCSEGGILVKIVLPLSKPAIATMAIFYGVSHWNSYQTALYYLNDRTLYPLQLKLRQMIVNQELSNAANSSFSDMIVQSPEGIQMATVIVATVPILLIYPLLQRHFTKGMMIGSLKE</sequence>
<dbReference type="GO" id="GO:0005886">
    <property type="term" value="C:plasma membrane"/>
    <property type="evidence" value="ECO:0007669"/>
    <property type="project" value="UniProtKB-SubCell"/>
</dbReference>
<dbReference type="CDD" id="cd06261">
    <property type="entry name" value="TM_PBP2"/>
    <property type="match status" value="1"/>
</dbReference>
<evidence type="ECO:0000256" key="5">
    <source>
        <dbReference type="ARBA" id="ARBA00022989"/>
    </source>
</evidence>
<evidence type="ECO:0000256" key="3">
    <source>
        <dbReference type="ARBA" id="ARBA00022475"/>
    </source>
</evidence>
<feature type="transmembrane region" description="Helical" evidence="7">
    <location>
        <begin position="141"/>
        <end position="162"/>
    </location>
</feature>